<dbReference type="PATRIC" id="fig|1445510.3.peg.4414"/>
<feature type="binding site" evidence="9">
    <location>
        <position position="44"/>
    </location>
    <ligand>
        <name>a divalent metal cation</name>
        <dbReference type="ChEBI" id="CHEBI:60240"/>
    </ligand>
</feature>
<protein>
    <recommendedName>
        <fullName evidence="5 9">2-C-methyl-D-erythritol 2,4-cyclodiphosphate synthase</fullName>
        <shortName evidence="9">MECDP-synthase</shortName>
        <shortName evidence="9">MECPP-synthase</shortName>
        <shortName evidence="9">MECPS</shortName>
        <ecNumber evidence="5 9">4.6.1.12</ecNumber>
    </recommendedName>
</protein>
<dbReference type="Pfam" id="PF02542">
    <property type="entry name" value="YgbB"/>
    <property type="match status" value="1"/>
</dbReference>
<comment type="similarity">
    <text evidence="3 9 10">Belongs to the IspF family.</text>
</comment>
<accession>A0A0C5VP99</accession>
<feature type="binding site" evidence="9">
    <location>
        <begin position="36"/>
        <end position="37"/>
    </location>
    <ligand>
        <name>4-CDP-2-C-methyl-D-erythritol 2-phosphate</name>
        <dbReference type="ChEBI" id="CHEBI:57919"/>
    </ligand>
</feature>
<keyword evidence="8 9" id="KW-0456">Lyase</keyword>
<dbReference type="KEGG" id="gsn:YC6258_04450"/>
<feature type="binding site" evidence="9">
    <location>
        <begin position="58"/>
        <end position="60"/>
    </location>
    <ligand>
        <name>4-CDP-2-C-methyl-D-erythritol 2-phosphate</name>
        <dbReference type="ChEBI" id="CHEBI:57919"/>
    </ligand>
</feature>
<dbReference type="CDD" id="cd00554">
    <property type="entry name" value="MECDP_synthase"/>
    <property type="match status" value="1"/>
</dbReference>
<dbReference type="GO" id="GO:0019288">
    <property type="term" value="P:isopentenyl diphosphate biosynthetic process, methylerythritol 4-phosphate pathway"/>
    <property type="evidence" value="ECO:0007669"/>
    <property type="project" value="UniProtKB-UniRule"/>
</dbReference>
<evidence type="ECO:0000256" key="2">
    <source>
        <dbReference type="ARBA" id="ARBA00004709"/>
    </source>
</evidence>
<evidence type="ECO:0000259" key="11">
    <source>
        <dbReference type="Pfam" id="PF02542"/>
    </source>
</evidence>
<feature type="site" description="Transition state stabilizer" evidence="9">
    <location>
        <position position="135"/>
    </location>
</feature>
<reference evidence="12 13" key="1">
    <citation type="submission" date="2014-01" db="EMBL/GenBank/DDBJ databases">
        <title>Full genme sequencing of cellulolytic bacterium Gynuella sunshinyii YC6258T gen. nov., sp. nov.</title>
        <authorList>
            <person name="Khan H."/>
            <person name="Chung E.J."/>
            <person name="Chung Y.R."/>
        </authorList>
    </citation>
    <scope>NUCLEOTIDE SEQUENCE [LARGE SCALE GENOMIC DNA]</scope>
    <source>
        <strain evidence="12 13">YC6258</strain>
    </source>
</reference>
<evidence type="ECO:0000256" key="3">
    <source>
        <dbReference type="ARBA" id="ARBA00008480"/>
    </source>
</evidence>
<comment type="function">
    <text evidence="9">Involved in the biosynthesis of isopentenyl diphosphate (IPP) and dimethylallyl diphosphate (DMAPP), two major building blocks of isoprenoid compounds. Catalyzes the conversion of 4-diphosphocytidyl-2-C-methyl-D-erythritol 2-phosphate (CDP-ME2P) to 2-C-methyl-D-erythritol 2,4-cyclodiphosphate (ME-CPP) with a corresponding release of cytidine 5-monophosphate (CMP).</text>
</comment>
<comment type="cofactor">
    <cofactor evidence="9">
        <name>a divalent metal cation</name>
        <dbReference type="ChEBI" id="CHEBI:60240"/>
    </cofactor>
    <text evidence="9">Binds 1 divalent metal cation per subunit.</text>
</comment>
<name>A0A0C5VP99_9GAMM</name>
<dbReference type="InterPro" id="IPR020555">
    <property type="entry name" value="MECDP_synthase_CS"/>
</dbReference>
<dbReference type="PANTHER" id="PTHR43181:SF1">
    <property type="entry name" value="2-C-METHYL-D-ERYTHRITOL 2,4-CYCLODIPHOSPHATE SYNTHASE, CHLOROPLASTIC"/>
    <property type="match status" value="1"/>
</dbReference>
<comment type="caution">
    <text evidence="9">Lacks conserved residue(s) required for the propagation of feature annotation.</text>
</comment>
<dbReference type="AlphaFoldDB" id="A0A0C5VP99"/>
<evidence type="ECO:0000256" key="7">
    <source>
        <dbReference type="ARBA" id="ARBA00023229"/>
    </source>
</evidence>
<evidence type="ECO:0000256" key="4">
    <source>
        <dbReference type="ARBA" id="ARBA00011233"/>
    </source>
</evidence>
<dbReference type="FunFam" id="3.30.1330.50:FF:000001">
    <property type="entry name" value="2-C-methyl-D-erythritol 2,4-cyclodiphosphate synthase"/>
    <property type="match status" value="1"/>
</dbReference>
<keyword evidence="13" id="KW-1185">Reference proteome</keyword>
<feature type="binding site" evidence="9">
    <location>
        <position position="144"/>
    </location>
    <ligand>
        <name>4-CDP-2-C-methyl-D-erythritol 2-phosphate</name>
        <dbReference type="ChEBI" id="CHEBI:57919"/>
    </ligand>
</feature>
<feature type="binding site" evidence="9">
    <location>
        <begin position="134"/>
        <end position="137"/>
    </location>
    <ligand>
        <name>4-CDP-2-C-methyl-D-erythritol 2-phosphate</name>
        <dbReference type="ChEBI" id="CHEBI:57919"/>
    </ligand>
</feature>
<dbReference type="Gene3D" id="3.30.1330.50">
    <property type="entry name" value="2-C-methyl-D-erythritol 2,4-cyclodiphosphate synthase"/>
    <property type="match status" value="1"/>
</dbReference>
<dbReference type="GO" id="GO:0008685">
    <property type="term" value="F:2-C-methyl-D-erythritol 2,4-cyclodiphosphate synthase activity"/>
    <property type="evidence" value="ECO:0007669"/>
    <property type="project" value="UniProtKB-UniRule"/>
</dbReference>
<organism evidence="12 13">
    <name type="scientific">Gynuella sunshinyii YC6258</name>
    <dbReference type="NCBI Taxonomy" id="1445510"/>
    <lineage>
        <taxon>Bacteria</taxon>
        <taxon>Pseudomonadati</taxon>
        <taxon>Pseudomonadota</taxon>
        <taxon>Gammaproteobacteria</taxon>
        <taxon>Oceanospirillales</taxon>
        <taxon>Saccharospirillaceae</taxon>
        <taxon>Gynuella</taxon>
    </lineage>
</organism>
<dbReference type="Proteomes" id="UP000032266">
    <property type="component" value="Chromosome"/>
</dbReference>
<comment type="pathway">
    <text evidence="2 9">Isoprenoid biosynthesis; isopentenyl diphosphate biosynthesis via DXP pathway; isopentenyl diphosphate from 1-deoxy-D-xylulose 5-phosphate: step 4/6.</text>
</comment>
<dbReference type="UniPathway" id="UPA00056">
    <property type="reaction ID" value="UER00095"/>
</dbReference>
<evidence type="ECO:0000256" key="5">
    <source>
        <dbReference type="ARBA" id="ARBA00012579"/>
    </source>
</evidence>
<evidence type="ECO:0000256" key="1">
    <source>
        <dbReference type="ARBA" id="ARBA00000200"/>
    </source>
</evidence>
<dbReference type="SUPFAM" id="SSF69765">
    <property type="entry name" value="IpsF-like"/>
    <property type="match status" value="1"/>
</dbReference>
<keyword evidence="7 9" id="KW-0414">Isoprene biosynthesis</keyword>
<dbReference type="STRING" id="1445510.YC6258_04450"/>
<feature type="binding site" evidence="9">
    <location>
        <begin position="63"/>
        <end position="67"/>
    </location>
    <ligand>
        <name>4-CDP-2-C-methyl-D-erythritol 2-phosphate</name>
        <dbReference type="ChEBI" id="CHEBI:57919"/>
    </ligand>
</feature>
<evidence type="ECO:0000256" key="9">
    <source>
        <dbReference type="HAMAP-Rule" id="MF_00107"/>
    </source>
</evidence>
<comment type="catalytic activity">
    <reaction evidence="1 9 10">
        <text>4-CDP-2-C-methyl-D-erythritol 2-phosphate = 2-C-methyl-D-erythritol 2,4-cyclic diphosphate + CMP</text>
        <dbReference type="Rhea" id="RHEA:23864"/>
        <dbReference type="ChEBI" id="CHEBI:57919"/>
        <dbReference type="ChEBI" id="CHEBI:58483"/>
        <dbReference type="ChEBI" id="CHEBI:60377"/>
        <dbReference type="EC" id="4.6.1.12"/>
    </reaction>
</comment>
<evidence type="ECO:0000256" key="10">
    <source>
        <dbReference type="RuleBase" id="RU004395"/>
    </source>
</evidence>
<dbReference type="GO" id="GO:0016114">
    <property type="term" value="P:terpenoid biosynthetic process"/>
    <property type="evidence" value="ECO:0007669"/>
    <property type="project" value="InterPro"/>
</dbReference>
<gene>
    <name evidence="9" type="primary">ispF</name>
    <name evidence="12" type="ORF">YC6258_04450</name>
</gene>
<dbReference type="InterPro" id="IPR003526">
    <property type="entry name" value="MECDP_synthase"/>
</dbReference>
<feature type="binding site" evidence="9">
    <location>
        <begin position="6"/>
        <end position="8"/>
    </location>
    <ligand>
        <name>4-CDP-2-C-methyl-D-erythritol 2-phosphate</name>
        <dbReference type="ChEBI" id="CHEBI:57919"/>
    </ligand>
</feature>
<evidence type="ECO:0000313" key="12">
    <source>
        <dbReference type="EMBL" id="AJQ96482.1"/>
    </source>
</evidence>
<dbReference type="EC" id="4.6.1.12" evidence="5 9"/>
<dbReference type="NCBIfam" id="TIGR00151">
    <property type="entry name" value="ispF"/>
    <property type="match status" value="1"/>
</dbReference>
<feature type="binding site" evidence="9">
    <location>
        <position position="6"/>
    </location>
    <ligand>
        <name>a divalent metal cation</name>
        <dbReference type="ChEBI" id="CHEBI:60240"/>
    </ligand>
</feature>
<feature type="domain" description="2-C-methyl-D-erythritol 2,4-cyclodiphosphate synthase" evidence="11">
    <location>
        <begin position="1"/>
        <end position="156"/>
    </location>
</feature>
<keyword evidence="6 9" id="KW-0479">Metal-binding</keyword>
<dbReference type="HOGENOM" id="CLU_084630_2_0_6"/>
<comment type="subunit">
    <text evidence="4 9">Homotrimer.</text>
</comment>
<feature type="binding site" evidence="9">
    <location>
        <begin position="102"/>
        <end position="108"/>
    </location>
    <ligand>
        <name>4-CDP-2-C-methyl-D-erythritol 2-phosphate</name>
        <dbReference type="ChEBI" id="CHEBI:57919"/>
    </ligand>
</feature>
<dbReference type="InterPro" id="IPR036571">
    <property type="entry name" value="MECDP_synthase_sf"/>
</dbReference>
<dbReference type="PROSITE" id="PS01350">
    <property type="entry name" value="ISPF"/>
    <property type="match status" value="1"/>
</dbReference>
<sequence length="162" mass="17244">MGHGFDVHRFGEETGSDKFIVLGGETIPCHAELIAHSDGDVLVHAICDAILGAAALGDIGHHFPDTDDTYKSADSLQLLRHCCSLVSEKHLMIGNIDSTIVAQTPKMAPHIESMRNNIAACVQCDVDRVNVKATTTEHLGYTGRKEGIAAHAVVLLVAADHG</sequence>
<dbReference type="HAMAP" id="MF_00107">
    <property type="entry name" value="IspF"/>
    <property type="match status" value="1"/>
</dbReference>
<dbReference type="GO" id="GO:0046872">
    <property type="term" value="F:metal ion binding"/>
    <property type="evidence" value="ECO:0007669"/>
    <property type="project" value="UniProtKB-KW"/>
</dbReference>
<evidence type="ECO:0000256" key="6">
    <source>
        <dbReference type="ARBA" id="ARBA00022723"/>
    </source>
</evidence>
<feature type="binding site" evidence="9">
    <location>
        <position position="8"/>
    </location>
    <ligand>
        <name>a divalent metal cation</name>
        <dbReference type="ChEBI" id="CHEBI:60240"/>
    </ligand>
</feature>
<dbReference type="EMBL" id="CP007142">
    <property type="protein sequence ID" value="AJQ96482.1"/>
    <property type="molecule type" value="Genomic_DNA"/>
</dbReference>
<feature type="site" description="Transition state stabilizer" evidence="9">
    <location>
        <position position="36"/>
    </location>
</feature>
<evidence type="ECO:0000256" key="8">
    <source>
        <dbReference type="ARBA" id="ARBA00023239"/>
    </source>
</evidence>
<proteinExistence type="inferred from homology"/>
<evidence type="ECO:0000313" key="13">
    <source>
        <dbReference type="Proteomes" id="UP000032266"/>
    </source>
</evidence>
<dbReference type="PANTHER" id="PTHR43181">
    <property type="entry name" value="2-C-METHYL-D-ERYTHRITOL 2,4-CYCLODIPHOSPHATE SYNTHASE, CHLOROPLASTIC"/>
    <property type="match status" value="1"/>
</dbReference>